<keyword evidence="2" id="KW-0472">Membrane</keyword>
<evidence type="ECO:0000256" key="2">
    <source>
        <dbReference type="SAM" id="Phobius"/>
    </source>
</evidence>
<dbReference type="RefSeq" id="WP_089065662.1">
    <property type="nucleotide sequence ID" value="NZ_CP022316.1"/>
</dbReference>
<proteinExistence type="predicted"/>
<evidence type="ECO:0000313" key="3">
    <source>
        <dbReference type="EMBL" id="ASK66422.1"/>
    </source>
</evidence>
<evidence type="ECO:0000313" key="4">
    <source>
        <dbReference type="Proteomes" id="UP000198398"/>
    </source>
</evidence>
<keyword evidence="4" id="KW-1185">Reference proteome</keyword>
<dbReference type="AlphaFoldDB" id="A0A220UEU9"/>
<name>A0A220UEU9_9MICO</name>
<gene>
    <name evidence="3" type="ORF">CFK39_12020</name>
</gene>
<accession>A0A220UEU9</accession>
<dbReference type="EMBL" id="CP022316">
    <property type="protein sequence ID" value="ASK66422.1"/>
    <property type="molecule type" value="Genomic_DNA"/>
</dbReference>
<feature type="compositionally biased region" description="Basic and acidic residues" evidence="1">
    <location>
        <begin position="87"/>
        <end position="98"/>
    </location>
</feature>
<evidence type="ECO:0000256" key="1">
    <source>
        <dbReference type="SAM" id="MobiDB-lite"/>
    </source>
</evidence>
<dbReference type="OrthoDB" id="4792721at2"/>
<reference evidence="4" key="1">
    <citation type="submission" date="2017-07" db="EMBL/GenBank/DDBJ databases">
        <title>Brachybacterium sp. VR2415.</title>
        <authorList>
            <person name="Tak E.J."/>
            <person name="Bae J.-W."/>
        </authorList>
    </citation>
    <scope>NUCLEOTIDE SEQUENCE [LARGE SCALE GENOMIC DNA]</scope>
    <source>
        <strain evidence="4">VR2415</strain>
    </source>
</reference>
<dbReference type="Proteomes" id="UP000198398">
    <property type="component" value="Chromosome"/>
</dbReference>
<sequence length="268" mass="27896">MHTGPQFPTTQQQPGPGSRGTALLIGGISFAVVFLLVIAGTVGYLVLRPGSGDPQASSPPVTGSTTATDPAGADGAESPSPSPTDVEAERCWTPEPERTSTNPSGKLRGGGLQFIPPAIYQQRATPYGIAYTNDLQGAQALVESSWYSTTFVGAVEWQPGIEYPGAEVASQTIVNCFFYSSIWGDTTGRTLDDEITEPVTIAGNPGYRTTATVNFASAPMEKTDATELVIVVLETAEGPSVFGTETALGVTEHEEAAAEAYESLTGVS</sequence>
<organism evidence="3 4">
    <name type="scientific">Brachybacterium avium</name>
    <dbReference type="NCBI Taxonomy" id="2017485"/>
    <lineage>
        <taxon>Bacteria</taxon>
        <taxon>Bacillati</taxon>
        <taxon>Actinomycetota</taxon>
        <taxon>Actinomycetes</taxon>
        <taxon>Micrococcales</taxon>
        <taxon>Dermabacteraceae</taxon>
        <taxon>Brachybacterium</taxon>
    </lineage>
</organism>
<keyword evidence="2" id="KW-0812">Transmembrane</keyword>
<feature type="region of interest" description="Disordered" evidence="1">
    <location>
        <begin position="52"/>
        <end position="110"/>
    </location>
</feature>
<protein>
    <submittedName>
        <fullName evidence="3">Uncharacterized protein</fullName>
    </submittedName>
</protein>
<dbReference type="KEGG" id="brv:CFK39_12020"/>
<feature type="compositionally biased region" description="Low complexity" evidence="1">
    <location>
        <begin position="62"/>
        <end position="76"/>
    </location>
</feature>
<feature type="transmembrane region" description="Helical" evidence="2">
    <location>
        <begin position="20"/>
        <end position="47"/>
    </location>
</feature>
<keyword evidence="2" id="KW-1133">Transmembrane helix</keyword>